<proteinExistence type="predicted"/>
<keyword evidence="1" id="KW-1185">Reference proteome</keyword>
<evidence type="ECO:0000313" key="2">
    <source>
        <dbReference type="WBParaSite" id="L893_g3398.t1"/>
    </source>
</evidence>
<dbReference type="WBParaSite" id="L893_g3398.t1">
    <property type="protein sequence ID" value="L893_g3398.t1"/>
    <property type="gene ID" value="L893_g3398"/>
</dbReference>
<organism evidence="1 2">
    <name type="scientific">Steinernema glaseri</name>
    <dbReference type="NCBI Taxonomy" id="37863"/>
    <lineage>
        <taxon>Eukaryota</taxon>
        <taxon>Metazoa</taxon>
        <taxon>Ecdysozoa</taxon>
        <taxon>Nematoda</taxon>
        <taxon>Chromadorea</taxon>
        <taxon>Rhabditida</taxon>
        <taxon>Tylenchina</taxon>
        <taxon>Panagrolaimomorpha</taxon>
        <taxon>Strongyloidoidea</taxon>
        <taxon>Steinernematidae</taxon>
        <taxon>Steinernema</taxon>
    </lineage>
</organism>
<dbReference type="AlphaFoldDB" id="A0A1I8A870"/>
<protein>
    <submittedName>
        <fullName evidence="2">Secreted protein</fullName>
    </submittedName>
</protein>
<reference evidence="2" key="1">
    <citation type="submission" date="2016-11" db="UniProtKB">
        <authorList>
            <consortium name="WormBaseParasite"/>
        </authorList>
    </citation>
    <scope>IDENTIFICATION</scope>
</reference>
<sequence length="67" mass="7448">MELPLFFGLSLSAWTPTVSTIVRDCIVIFLGILPSVFNGLLADLKNASTTTVIYLSRMERRMDTIPT</sequence>
<accession>A0A1I8A870</accession>
<dbReference type="Proteomes" id="UP000095287">
    <property type="component" value="Unplaced"/>
</dbReference>
<evidence type="ECO:0000313" key="1">
    <source>
        <dbReference type="Proteomes" id="UP000095287"/>
    </source>
</evidence>
<name>A0A1I8A870_9BILA</name>